<dbReference type="Proteomes" id="UP000271531">
    <property type="component" value="Unassembled WGS sequence"/>
</dbReference>
<accession>A0A3M6HDU2</accession>
<evidence type="ECO:0000313" key="2">
    <source>
        <dbReference type="Proteomes" id="UP000271531"/>
    </source>
</evidence>
<proteinExistence type="predicted"/>
<name>A0A3M6HDU2_PSEAJ</name>
<dbReference type="EMBL" id="RBVA01000397">
    <property type="protein sequence ID" value="RMW03090.1"/>
    <property type="molecule type" value="Genomic_DNA"/>
</dbReference>
<organism evidence="1 2">
    <name type="scientific">Pseudomonas amygdali pv. tabaci</name>
    <name type="common">Pseudomonas syringae pv. tabaci</name>
    <dbReference type="NCBI Taxonomy" id="322"/>
    <lineage>
        <taxon>Bacteria</taxon>
        <taxon>Pseudomonadati</taxon>
        <taxon>Pseudomonadota</taxon>
        <taxon>Gammaproteobacteria</taxon>
        <taxon>Pseudomonadales</taxon>
        <taxon>Pseudomonadaceae</taxon>
        <taxon>Pseudomonas</taxon>
        <taxon>Pseudomonas amygdali</taxon>
    </lineage>
</organism>
<comment type="caution">
    <text evidence="1">The sequence shown here is derived from an EMBL/GenBank/DDBJ whole genome shotgun (WGS) entry which is preliminary data.</text>
</comment>
<gene>
    <name evidence="1" type="ORF">ALP03_03820</name>
</gene>
<evidence type="ECO:0000313" key="1">
    <source>
        <dbReference type="EMBL" id="RMW03090.1"/>
    </source>
</evidence>
<protein>
    <submittedName>
        <fullName evidence="1">Uncharacterized protein</fullName>
    </submittedName>
</protein>
<sequence>MNVVFIDVWQLEVDDMRQLVDIQAACGDIGRDHDAYITCLEVGQSLGTGVLALVAVDRDRREAVLVQVLGQAVGAMLGAGKDQYLFPGTDGNQMRQQRTLVIGGKAENPLLDTLDRGVRRRDFDALGVVQQLAGI</sequence>
<reference evidence="1 2" key="1">
    <citation type="submission" date="2018-08" db="EMBL/GenBank/DDBJ databases">
        <title>Recombination of ecologically and evolutionarily significant loci maintains genetic cohesion in the Pseudomonas syringae species complex.</title>
        <authorList>
            <person name="Dillon M."/>
            <person name="Thakur S."/>
            <person name="Almeida R.N.D."/>
            <person name="Weir B.S."/>
            <person name="Guttman D.S."/>
        </authorList>
    </citation>
    <scope>NUCLEOTIDE SEQUENCE [LARGE SCALE GENOMIC DNA]</scope>
    <source>
        <strain evidence="1 2">ICMP 4525</strain>
    </source>
</reference>
<dbReference type="AlphaFoldDB" id="A0A3M6HDU2"/>
<dbReference type="AntiFam" id="ANF00149">
    <property type="entry name" value="Shadow ORF (opposite cshA)"/>
</dbReference>